<dbReference type="Proteomes" id="UP000046393">
    <property type="component" value="Unplaced"/>
</dbReference>
<proteinExistence type="predicted"/>
<organism evidence="2 3">
    <name type="scientific">Syphacia muris</name>
    <dbReference type="NCBI Taxonomy" id="451379"/>
    <lineage>
        <taxon>Eukaryota</taxon>
        <taxon>Metazoa</taxon>
        <taxon>Ecdysozoa</taxon>
        <taxon>Nematoda</taxon>
        <taxon>Chromadorea</taxon>
        <taxon>Rhabditida</taxon>
        <taxon>Spirurina</taxon>
        <taxon>Oxyuridomorpha</taxon>
        <taxon>Oxyuroidea</taxon>
        <taxon>Oxyuridae</taxon>
        <taxon>Syphacia</taxon>
    </lineage>
</organism>
<dbReference type="Pfam" id="PF03372">
    <property type="entry name" value="Exo_endo_phos"/>
    <property type="match status" value="1"/>
</dbReference>
<evidence type="ECO:0000313" key="2">
    <source>
        <dbReference type="Proteomes" id="UP000046393"/>
    </source>
</evidence>
<protein>
    <submittedName>
        <fullName evidence="3">Endo/exonuclease/phosphatase domain-containing protein</fullName>
    </submittedName>
</protein>
<dbReference type="STRING" id="451379.A0A158R4G1"/>
<dbReference type="SUPFAM" id="SSF56219">
    <property type="entry name" value="DNase I-like"/>
    <property type="match status" value="1"/>
</dbReference>
<sequence>ELSLKIREAEASDGIWPILPYIVNTKDLSKTFASNRTCEFESQKKKNQKVEEKTSSRMCLSITIGFFIVQVEKNMSDFDLCSLSEQSVLQESNEPTDLDLTLINEVAHIVFVKRTANESEGAVVTELKQTGGTDSEICTLSSSGLENSKGFEYSRSTGTNTSLSCCQSTNVEVITLTDDDDEDHKTVDSSCEINESNIVLLDEVTNCSKLVTSESSTAHCSSFFSGPVQEMPSYTYNFCFLRNFFRCMSALPLNEEAIIRCLPRADEATVFNDLLSKQTAKDFGHLIRRWEKIKLNDDEKVWFRVCSYNILCQDVMEKTGFLYKHLRNCTASWVTRSKLLTKEFAMIDADILCLQEVQNLRYIDFYQPFFEAMGYKGVYKKKTGDLVDGCAIFYRNRFQLLSNTSIEYFVGKRTILDRDNVGQLVRLRDTKTDKEFCVANTHLLFNAKRGDIKLAQLAILLAHLDKCCGPLSLKPCPYILCGDFNISPFCAVYNFLLENRLCFTNLSRNDMSGQGFHGGPPVNCDLMPVEANINRNCQFGEDTKSSKEKNEWTHSLNFASVYHHFDSFNEPEVSSFTSEEAVNPDLMLYSVFQKASEEDKTTGNQKVCIYENSLKLLRRLSLPNEKILKATLGPWPNKGTPSDHIPLIADFSLE</sequence>
<dbReference type="Gene3D" id="3.60.10.10">
    <property type="entry name" value="Endonuclease/exonuclease/phosphatase"/>
    <property type="match status" value="1"/>
</dbReference>
<dbReference type="WBParaSite" id="SMUV_0000334201-mRNA-1">
    <property type="protein sequence ID" value="SMUV_0000334201-mRNA-1"/>
    <property type="gene ID" value="SMUV_0000334201"/>
</dbReference>
<dbReference type="AlphaFoldDB" id="A0A158R4G1"/>
<dbReference type="InterPro" id="IPR005135">
    <property type="entry name" value="Endo/exonuclease/phosphatase"/>
</dbReference>
<keyword evidence="2" id="KW-1185">Reference proteome</keyword>
<dbReference type="InterPro" id="IPR036691">
    <property type="entry name" value="Endo/exonu/phosph_ase_sf"/>
</dbReference>
<evidence type="ECO:0000313" key="3">
    <source>
        <dbReference type="WBParaSite" id="SMUV_0000334201-mRNA-1"/>
    </source>
</evidence>
<dbReference type="PANTHER" id="PTHR12121:SF34">
    <property type="entry name" value="PROTEIN ANGEL"/>
    <property type="match status" value="1"/>
</dbReference>
<dbReference type="GO" id="GO:0000175">
    <property type="term" value="F:3'-5'-RNA exonuclease activity"/>
    <property type="evidence" value="ECO:0007669"/>
    <property type="project" value="TreeGrafter"/>
</dbReference>
<dbReference type="InterPro" id="IPR050410">
    <property type="entry name" value="CCR4/nocturin_mRNA_transcr"/>
</dbReference>
<name>A0A158R4G1_9BILA</name>
<dbReference type="PANTHER" id="PTHR12121">
    <property type="entry name" value="CARBON CATABOLITE REPRESSOR PROTEIN 4"/>
    <property type="match status" value="1"/>
</dbReference>
<reference evidence="3" key="1">
    <citation type="submission" date="2016-04" db="UniProtKB">
        <authorList>
            <consortium name="WormBaseParasite"/>
        </authorList>
    </citation>
    <scope>IDENTIFICATION</scope>
</reference>
<accession>A0A158R4G1</accession>
<evidence type="ECO:0000259" key="1">
    <source>
        <dbReference type="Pfam" id="PF03372"/>
    </source>
</evidence>
<feature type="domain" description="Endonuclease/exonuclease/phosphatase" evidence="1">
    <location>
        <begin position="306"/>
        <end position="509"/>
    </location>
</feature>